<keyword evidence="1" id="KW-1133">Transmembrane helix</keyword>
<evidence type="ECO:0000313" key="3">
    <source>
        <dbReference type="Proteomes" id="UP000316213"/>
    </source>
</evidence>
<dbReference type="AlphaFoldDB" id="A0A5C5ZLT8"/>
<keyword evidence="1" id="KW-0472">Membrane</keyword>
<comment type="caution">
    <text evidence="2">The sequence shown here is derived from an EMBL/GenBank/DDBJ whole genome shotgun (WGS) entry which is preliminary data.</text>
</comment>
<keyword evidence="3" id="KW-1185">Reference proteome</keyword>
<sequence>MTFGGMVVMCLSIGSVLVLLGFCLYKTFTLPPVDEAEDS</sequence>
<protein>
    <submittedName>
        <fullName evidence="2">Uncharacterized protein</fullName>
    </submittedName>
</protein>
<dbReference type="Proteomes" id="UP000316213">
    <property type="component" value="Unassembled WGS sequence"/>
</dbReference>
<dbReference type="EMBL" id="SJPM01000023">
    <property type="protein sequence ID" value="TWT87947.1"/>
    <property type="molecule type" value="Genomic_DNA"/>
</dbReference>
<organism evidence="2 3">
    <name type="scientific">Neorhodopirellula pilleata</name>
    <dbReference type="NCBI Taxonomy" id="2714738"/>
    <lineage>
        <taxon>Bacteria</taxon>
        <taxon>Pseudomonadati</taxon>
        <taxon>Planctomycetota</taxon>
        <taxon>Planctomycetia</taxon>
        <taxon>Pirellulales</taxon>
        <taxon>Pirellulaceae</taxon>
        <taxon>Neorhodopirellula</taxon>
    </lineage>
</organism>
<keyword evidence="1" id="KW-0812">Transmembrane</keyword>
<gene>
    <name evidence="2" type="ORF">Pla100_57990</name>
</gene>
<evidence type="ECO:0000313" key="2">
    <source>
        <dbReference type="EMBL" id="TWT87947.1"/>
    </source>
</evidence>
<evidence type="ECO:0000256" key="1">
    <source>
        <dbReference type="SAM" id="Phobius"/>
    </source>
</evidence>
<accession>A0A5C5ZLT8</accession>
<reference evidence="2 3" key="1">
    <citation type="submission" date="2019-02" db="EMBL/GenBank/DDBJ databases">
        <title>Deep-cultivation of Planctomycetes and their phenomic and genomic characterization uncovers novel biology.</title>
        <authorList>
            <person name="Wiegand S."/>
            <person name="Jogler M."/>
            <person name="Boedeker C."/>
            <person name="Pinto D."/>
            <person name="Vollmers J."/>
            <person name="Rivas-Marin E."/>
            <person name="Kohn T."/>
            <person name="Peeters S.H."/>
            <person name="Heuer A."/>
            <person name="Rast P."/>
            <person name="Oberbeckmann S."/>
            <person name="Bunk B."/>
            <person name="Jeske O."/>
            <person name="Meyerdierks A."/>
            <person name="Storesund J.E."/>
            <person name="Kallscheuer N."/>
            <person name="Luecker S."/>
            <person name="Lage O.M."/>
            <person name="Pohl T."/>
            <person name="Merkel B.J."/>
            <person name="Hornburger P."/>
            <person name="Mueller R.-W."/>
            <person name="Bruemmer F."/>
            <person name="Labrenz M."/>
            <person name="Spormann A.M."/>
            <person name="Op Den Camp H."/>
            <person name="Overmann J."/>
            <person name="Amann R."/>
            <person name="Jetten M.S.M."/>
            <person name="Mascher T."/>
            <person name="Medema M.H."/>
            <person name="Devos D.P."/>
            <person name="Kaster A.-K."/>
            <person name="Ovreas L."/>
            <person name="Rohde M."/>
            <person name="Galperin M.Y."/>
            <person name="Jogler C."/>
        </authorList>
    </citation>
    <scope>NUCLEOTIDE SEQUENCE [LARGE SCALE GENOMIC DNA]</scope>
    <source>
        <strain evidence="2 3">Pla100</strain>
    </source>
</reference>
<proteinExistence type="predicted"/>
<name>A0A5C5ZLT8_9BACT</name>
<feature type="transmembrane region" description="Helical" evidence="1">
    <location>
        <begin position="6"/>
        <end position="25"/>
    </location>
</feature>